<comment type="similarity">
    <text evidence="1 7">Belongs to the peptidase S11 family.</text>
</comment>
<feature type="compositionally biased region" description="Low complexity" evidence="8">
    <location>
        <begin position="171"/>
        <end position="187"/>
    </location>
</feature>
<dbReference type="Pfam" id="PF00768">
    <property type="entry name" value="Peptidase_S11"/>
    <property type="match status" value="1"/>
</dbReference>
<dbReference type="EMBL" id="JBEZVI010000019">
    <property type="protein sequence ID" value="MEU3712783.1"/>
    <property type="molecule type" value="Genomic_DNA"/>
</dbReference>
<dbReference type="PANTHER" id="PTHR21581:SF33">
    <property type="entry name" value="D-ALANYL-D-ALANINE CARBOXYPEPTIDASE DACB"/>
    <property type="match status" value="1"/>
</dbReference>
<evidence type="ECO:0000256" key="8">
    <source>
        <dbReference type="SAM" id="MobiDB-lite"/>
    </source>
</evidence>
<reference evidence="10 11" key="1">
    <citation type="submission" date="2024-06" db="EMBL/GenBank/DDBJ databases">
        <title>The Natural Products Discovery Center: Release of the First 8490 Sequenced Strains for Exploring Actinobacteria Biosynthetic Diversity.</title>
        <authorList>
            <person name="Kalkreuter E."/>
            <person name="Kautsar S.A."/>
            <person name="Yang D."/>
            <person name="Bader C.D."/>
            <person name="Teijaro C.N."/>
            <person name="Fluegel L."/>
            <person name="Davis C.M."/>
            <person name="Simpson J.R."/>
            <person name="Lauterbach L."/>
            <person name="Steele A.D."/>
            <person name="Gui C."/>
            <person name="Meng S."/>
            <person name="Li G."/>
            <person name="Viehrig K."/>
            <person name="Ye F."/>
            <person name="Su P."/>
            <person name="Kiefer A.F."/>
            <person name="Nichols A."/>
            <person name="Cepeda A.J."/>
            <person name="Yan W."/>
            <person name="Fan B."/>
            <person name="Jiang Y."/>
            <person name="Adhikari A."/>
            <person name="Zheng C.-J."/>
            <person name="Schuster L."/>
            <person name="Cowan T.M."/>
            <person name="Smanski M.J."/>
            <person name="Chevrette M.G."/>
            <person name="De Carvalho L.P.S."/>
            <person name="Shen B."/>
        </authorList>
    </citation>
    <scope>NUCLEOTIDE SEQUENCE [LARGE SCALE GENOMIC DNA]</scope>
    <source>
        <strain evidence="10 11">NPDC033039</strain>
    </source>
</reference>
<dbReference type="PRINTS" id="PR00725">
    <property type="entry name" value="DADACBPTASE1"/>
</dbReference>
<feature type="compositionally biased region" description="Low complexity" evidence="8">
    <location>
        <begin position="529"/>
        <end position="543"/>
    </location>
</feature>
<dbReference type="GO" id="GO:0004180">
    <property type="term" value="F:carboxypeptidase activity"/>
    <property type="evidence" value="ECO:0007669"/>
    <property type="project" value="UniProtKB-KW"/>
</dbReference>
<dbReference type="PANTHER" id="PTHR21581">
    <property type="entry name" value="D-ALANYL-D-ALANINE CARBOXYPEPTIDASE"/>
    <property type="match status" value="1"/>
</dbReference>
<comment type="caution">
    <text evidence="10">The sequence shown here is derived from an EMBL/GenBank/DDBJ whole genome shotgun (WGS) entry which is preliminary data.</text>
</comment>
<dbReference type="Gene3D" id="3.40.710.10">
    <property type="entry name" value="DD-peptidase/beta-lactamase superfamily"/>
    <property type="match status" value="1"/>
</dbReference>
<evidence type="ECO:0000256" key="6">
    <source>
        <dbReference type="ARBA" id="ARBA00023316"/>
    </source>
</evidence>
<evidence type="ECO:0000313" key="10">
    <source>
        <dbReference type="EMBL" id="MEU3712783.1"/>
    </source>
</evidence>
<dbReference type="GO" id="GO:0004497">
    <property type="term" value="F:monooxygenase activity"/>
    <property type="evidence" value="ECO:0007669"/>
    <property type="project" value="UniProtKB-KW"/>
</dbReference>
<dbReference type="SUPFAM" id="SSF56601">
    <property type="entry name" value="beta-lactamase/transpeptidase-like"/>
    <property type="match status" value="1"/>
</dbReference>
<feature type="compositionally biased region" description="Low complexity" evidence="8">
    <location>
        <begin position="57"/>
        <end position="68"/>
    </location>
</feature>
<feature type="compositionally biased region" description="Basic and acidic residues" evidence="8">
    <location>
        <begin position="19"/>
        <end position="53"/>
    </location>
</feature>
<feature type="compositionally biased region" description="Basic and acidic residues" evidence="8">
    <location>
        <begin position="1"/>
        <end position="10"/>
    </location>
</feature>
<dbReference type="InterPro" id="IPR018044">
    <property type="entry name" value="Peptidase_S11"/>
</dbReference>
<name>A0ABV2Z464_9ACTN</name>
<evidence type="ECO:0000256" key="4">
    <source>
        <dbReference type="ARBA" id="ARBA00022960"/>
    </source>
</evidence>
<keyword evidence="5" id="KW-0573">Peptidoglycan synthesis</keyword>
<feature type="compositionally biased region" description="Low complexity" evidence="8">
    <location>
        <begin position="86"/>
        <end position="117"/>
    </location>
</feature>
<feature type="compositionally biased region" description="Low complexity" evidence="8">
    <location>
        <begin position="283"/>
        <end position="298"/>
    </location>
</feature>
<keyword evidence="10" id="KW-0560">Oxidoreductase</keyword>
<sequence length="1023" mass="103402">MAGESPDKSGKKQASGKVRGADDPRLAVLRREPAEATEKTTEATEPEKVEEAGRGAAGAAEASGVTEAPKGPEKATDGASEVDVTSEAAESVESAESAEANGAAKNGAAKNGAAKNGNGPGDDRLRAAVAAWVAGKDDDPESADGSDAPDDADAEATDGDTDDAADGEGAKGSAKAIGAAAEGAKGSPAKAAEPSGTDAGDDSGTRPEADDTTATRDDTTGADGADDARGESADDAEPAGEAKAESGDAGKKSGGKRPKGAEAKAADRKASDAEDPAAKDGKATAGAGDGDASVTDGGDAPDEDDDVDRPTAVFTTKGKKSAPDEEPADDATRVFTIAKSDAKRKPTAKTEAAAEADGESAEPAKDPRTGGTKDKAEPKPAEKNKAEPKGKDGDKAEADEKDGADADPVDPPTTAFRIAPPTGSKSAKVTEPGKDEKAEKAAKAEKADAASSKDAKDSDAKTAKGEPEPGGKSDKDGKAAGKGGGKSAGAERDAERTSQFVALKSDDTGAAGRSLGKTAAKADEKDAAAKAGAATGATASGKPGADKPGTDKSAAGAATSDKPATDKTDKTGGAAAAAGPQPLPESERTRQEPLPPLDLLAQLTNTPPPPETTLRTVVRRFKIWTPLVILLAIIFVVVQSLRTLPEPTLAVGESTAFTFKGGKLDMPWPGQGQSAAEVVGVGSLGTSGPQKPVPTASVAKVMTAYVILRDHPLKKGEKGDTITIDAKAAADSKNKDESRVPLKEGQRFNQTQMLQMLMIPSGNNAARQLARWDAGSEEAFVKKMNAAAGKLGMTNTTYTDPSGLTKTTVSTAVDQLKLAREVMKNGAFRAVVATENVQIDGLPERLFNNNSLLTTMPYVVRGIKTGSSTPAGGAFMWAAYRTVGGKDQLLIGVTMDQRTSSSDPNAHLKLALDNSAKVITAAREALIADTVVKKGQVVGYVDDGLGGETPVVATKDLTAVGWPGLQAAFSIGNGGKTVPHTAKAGTEVGVLTVGSGDSTQQVPVALAEDLTEPGFGAKLTRIG</sequence>
<feature type="compositionally biased region" description="Basic and acidic residues" evidence="8">
    <location>
        <begin position="259"/>
        <end position="282"/>
    </location>
</feature>
<dbReference type="RefSeq" id="WP_030289298.1">
    <property type="nucleotide sequence ID" value="NZ_JBEZVI010000019.1"/>
</dbReference>
<keyword evidence="6" id="KW-0961">Cell wall biogenesis/degradation</keyword>
<keyword evidence="10" id="KW-0645">Protease</keyword>
<evidence type="ECO:0000259" key="9">
    <source>
        <dbReference type="Pfam" id="PF00768"/>
    </source>
</evidence>
<accession>A0ABV2Z464</accession>
<feature type="compositionally biased region" description="Basic and acidic residues" evidence="8">
    <location>
        <begin position="203"/>
        <end position="219"/>
    </location>
</feature>
<feature type="region of interest" description="Disordered" evidence="8">
    <location>
        <begin position="1"/>
        <end position="591"/>
    </location>
</feature>
<feature type="compositionally biased region" description="Acidic residues" evidence="8">
    <location>
        <begin position="138"/>
        <end position="166"/>
    </location>
</feature>
<dbReference type="InterPro" id="IPR001967">
    <property type="entry name" value="Peptidase_S11_N"/>
</dbReference>
<proteinExistence type="inferred from homology"/>
<keyword evidence="10" id="KW-0503">Monooxygenase</keyword>
<dbReference type="InterPro" id="IPR012338">
    <property type="entry name" value="Beta-lactam/transpept-like"/>
</dbReference>
<evidence type="ECO:0000256" key="5">
    <source>
        <dbReference type="ARBA" id="ARBA00022984"/>
    </source>
</evidence>
<feature type="domain" description="Peptidase S11 D-alanyl-D-alanine carboxypeptidase A N-terminal" evidence="9">
    <location>
        <begin position="689"/>
        <end position="898"/>
    </location>
</feature>
<dbReference type="Proteomes" id="UP001550853">
    <property type="component" value="Unassembled WGS sequence"/>
</dbReference>
<keyword evidence="11" id="KW-1185">Reference proteome</keyword>
<protein>
    <submittedName>
        <fullName evidence="10">D-alanyl-D-alanine carboxypeptidase</fullName>
    </submittedName>
</protein>
<keyword evidence="2" id="KW-0732">Signal</keyword>
<evidence type="ECO:0000256" key="7">
    <source>
        <dbReference type="RuleBase" id="RU004016"/>
    </source>
</evidence>
<evidence type="ECO:0000256" key="2">
    <source>
        <dbReference type="ARBA" id="ARBA00022729"/>
    </source>
</evidence>
<keyword evidence="10" id="KW-0121">Carboxypeptidase</keyword>
<evidence type="ECO:0000256" key="3">
    <source>
        <dbReference type="ARBA" id="ARBA00022801"/>
    </source>
</evidence>
<feature type="compositionally biased region" description="Basic and acidic residues" evidence="8">
    <location>
        <begin position="362"/>
        <end position="404"/>
    </location>
</feature>
<organism evidence="10 11">
    <name type="scientific">Streptomyces catenulae</name>
    <dbReference type="NCBI Taxonomy" id="66875"/>
    <lineage>
        <taxon>Bacteria</taxon>
        <taxon>Bacillati</taxon>
        <taxon>Actinomycetota</taxon>
        <taxon>Actinomycetes</taxon>
        <taxon>Kitasatosporales</taxon>
        <taxon>Streptomycetaceae</taxon>
        <taxon>Streptomyces</taxon>
    </lineage>
</organism>
<keyword evidence="3" id="KW-0378">Hydrolase</keyword>
<keyword evidence="4" id="KW-0133">Cell shape</keyword>
<gene>
    <name evidence="10" type="ORF">AB0E61_22150</name>
</gene>
<feature type="compositionally biased region" description="Basic and acidic residues" evidence="8">
    <location>
        <begin position="240"/>
        <end position="251"/>
    </location>
</feature>
<evidence type="ECO:0000256" key="1">
    <source>
        <dbReference type="ARBA" id="ARBA00007164"/>
    </source>
</evidence>
<feature type="compositionally biased region" description="Basic and acidic residues" evidence="8">
    <location>
        <begin position="431"/>
        <end position="479"/>
    </location>
</feature>
<evidence type="ECO:0000313" key="11">
    <source>
        <dbReference type="Proteomes" id="UP001550853"/>
    </source>
</evidence>